<dbReference type="PANTHER" id="PTHR24305">
    <property type="entry name" value="CYTOCHROME P450"/>
    <property type="match status" value="1"/>
</dbReference>
<reference evidence="9" key="1">
    <citation type="submission" date="2020-06" db="EMBL/GenBank/DDBJ databases">
        <title>Draft genome sequences of strains closely related to Aspergillus parafelis and Aspergillus hiratsukae.</title>
        <authorList>
            <person name="Dos Santos R.A.C."/>
            <person name="Rivero-Menendez O."/>
            <person name="Steenwyk J.L."/>
            <person name="Mead M.E."/>
            <person name="Goldman G.H."/>
            <person name="Alastruey-Izquierdo A."/>
            <person name="Rokas A."/>
        </authorList>
    </citation>
    <scope>NUCLEOTIDE SEQUENCE</scope>
    <source>
        <strain evidence="9">CNM-CM5623</strain>
    </source>
</reference>
<dbReference type="EMBL" id="JACBAE010000961">
    <property type="protein sequence ID" value="KAF7174362.1"/>
    <property type="molecule type" value="Genomic_DNA"/>
</dbReference>
<dbReference type="SUPFAM" id="SSF48264">
    <property type="entry name" value="Cytochrome P450"/>
    <property type="match status" value="1"/>
</dbReference>
<evidence type="ECO:0000256" key="5">
    <source>
        <dbReference type="ARBA" id="ARBA00023002"/>
    </source>
</evidence>
<dbReference type="InterPro" id="IPR001128">
    <property type="entry name" value="Cyt_P450"/>
</dbReference>
<evidence type="ECO:0000313" key="10">
    <source>
        <dbReference type="Proteomes" id="UP000654922"/>
    </source>
</evidence>
<proteinExistence type="inferred from homology"/>
<dbReference type="OrthoDB" id="1470350at2759"/>
<accession>A0A8H6QLF7</accession>
<dbReference type="GO" id="GO:0005506">
    <property type="term" value="F:iron ion binding"/>
    <property type="evidence" value="ECO:0007669"/>
    <property type="project" value="InterPro"/>
</dbReference>
<evidence type="ECO:0000256" key="1">
    <source>
        <dbReference type="ARBA" id="ARBA00001971"/>
    </source>
</evidence>
<evidence type="ECO:0000256" key="2">
    <source>
        <dbReference type="ARBA" id="ARBA00010617"/>
    </source>
</evidence>
<evidence type="ECO:0008006" key="11">
    <source>
        <dbReference type="Google" id="ProtNLM"/>
    </source>
</evidence>
<dbReference type="InterPro" id="IPR036396">
    <property type="entry name" value="Cyt_P450_sf"/>
</dbReference>
<dbReference type="AlphaFoldDB" id="A0A8H6QLF7"/>
<keyword evidence="8" id="KW-0472">Membrane</keyword>
<sequence>MAANQQFRKYIDDQVNGCITLEKLGNGPSNIFKLLLNHKDKEMGESMEFKELSDKAVILIIAVSDTTGMALTRLFFYLARYHAYYKMLQQEIRSQFTNVKGIISRPKLLGCKYMCACVDKALYMSPGVPGFLTYKAPEGAFIN</sequence>
<organism evidence="9 10">
    <name type="scientific">Aspergillus felis</name>
    <dbReference type="NCBI Taxonomy" id="1287682"/>
    <lineage>
        <taxon>Eukaryota</taxon>
        <taxon>Fungi</taxon>
        <taxon>Dikarya</taxon>
        <taxon>Ascomycota</taxon>
        <taxon>Pezizomycotina</taxon>
        <taxon>Eurotiomycetes</taxon>
        <taxon>Eurotiomycetidae</taxon>
        <taxon>Eurotiales</taxon>
        <taxon>Aspergillaceae</taxon>
        <taxon>Aspergillus</taxon>
        <taxon>Aspergillus subgen. Fumigati</taxon>
    </lineage>
</organism>
<name>A0A8H6QLF7_9EURO</name>
<evidence type="ECO:0000256" key="7">
    <source>
        <dbReference type="ARBA" id="ARBA00023033"/>
    </source>
</evidence>
<dbReference type="InterPro" id="IPR050121">
    <property type="entry name" value="Cytochrome_P450_monoxygenase"/>
</dbReference>
<dbReference type="Gene3D" id="1.10.630.10">
    <property type="entry name" value="Cytochrome P450"/>
    <property type="match status" value="1"/>
</dbReference>
<protein>
    <recommendedName>
        <fullName evidence="11">Cytochrome P450</fullName>
    </recommendedName>
</protein>
<dbReference type="Pfam" id="PF00067">
    <property type="entry name" value="p450"/>
    <property type="match status" value="1"/>
</dbReference>
<dbReference type="Proteomes" id="UP000654922">
    <property type="component" value="Unassembled WGS sequence"/>
</dbReference>
<keyword evidence="6" id="KW-0408">Iron</keyword>
<comment type="similarity">
    <text evidence="2">Belongs to the cytochrome P450 family.</text>
</comment>
<comment type="caution">
    <text evidence="9">The sequence shown here is derived from an EMBL/GenBank/DDBJ whole genome shotgun (WGS) entry which is preliminary data.</text>
</comment>
<keyword evidence="8" id="KW-1133">Transmembrane helix</keyword>
<feature type="transmembrane region" description="Helical" evidence="8">
    <location>
        <begin position="56"/>
        <end position="79"/>
    </location>
</feature>
<evidence type="ECO:0000256" key="8">
    <source>
        <dbReference type="SAM" id="Phobius"/>
    </source>
</evidence>
<dbReference type="GO" id="GO:0020037">
    <property type="term" value="F:heme binding"/>
    <property type="evidence" value="ECO:0007669"/>
    <property type="project" value="InterPro"/>
</dbReference>
<evidence type="ECO:0000313" key="9">
    <source>
        <dbReference type="EMBL" id="KAF7174362.1"/>
    </source>
</evidence>
<evidence type="ECO:0000256" key="6">
    <source>
        <dbReference type="ARBA" id="ARBA00023004"/>
    </source>
</evidence>
<evidence type="ECO:0000256" key="4">
    <source>
        <dbReference type="ARBA" id="ARBA00022723"/>
    </source>
</evidence>
<keyword evidence="5" id="KW-0560">Oxidoreductase</keyword>
<dbReference type="GO" id="GO:0004497">
    <property type="term" value="F:monooxygenase activity"/>
    <property type="evidence" value="ECO:0007669"/>
    <property type="project" value="UniProtKB-KW"/>
</dbReference>
<comment type="cofactor">
    <cofactor evidence="1">
        <name>heme</name>
        <dbReference type="ChEBI" id="CHEBI:30413"/>
    </cofactor>
</comment>
<keyword evidence="8" id="KW-0812">Transmembrane</keyword>
<gene>
    <name evidence="9" type="ORF">CNMCM5623_007012</name>
</gene>
<keyword evidence="4" id="KW-0479">Metal-binding</keyword>
<evidence type="ECO:0000256" key="3">
    <source>
        <dbReference type="ARBA" id="ARBA00022617"/>
    </source>
</evidence>
<keyword evidence="7" id="KW-0503">Monooxygenase</keyword>
<dbReference type="GO" id="GO:0016705">
    <property type="term" value="F:oxidoreductase activity, acting on paired donors, with incorporation or reduction of molecular oxygen"/>
    <property type="evidence" value="ECO:0007669"/>
    <property type="project" value="InterPro"/>
</dbReference>
<keyword evidence="3" id="KW-0349">Heme</keyword>
<dbReference type="PANTHER" id="PTHR24305:SF237">
    <property type="entry name" value="CYTOCHROME P450 MONOOXYGENASE ATNE-RELATED"/>
    <property type="match status" value="1"/>
</dbReference>